<keyword evidence="2" id="KW-1003">Cell membrane</keyword>
<evidence type="ECO:0000256" key="4">
    <source>
        <dbReference type="ARBA" id="ARBA00023136"/>
    </source>
</evidence>
<reference evidence="9" key="1">
    <citation type="submission" date="2013-02" db="EMBL/GenBank/DDBJ databases">
        <authorList>
            <person name="Cross G.A.M."/>
            <person name="Kim H.-S."/>
            <person name="Wickstead B."/>
        </authorList>
    </citation>
    <scope>NUCLEOTIDE SEQUENCE</scope>
    <source>
        <strain evidence="9">Lister 427</strain>
    </source>
</reference>
<dbReference type="GO" id="GO:0098552">
    <property type="term" value="C:side of membrane"/>
    <property type="evidence" value="ECO:0007669"/>
    <property type="project" value="UniProtKB-KW"/>
</dbReference>
<feature type="compositionally biased region" description="Polar residues" evidence="7">
    <location>
        <begin position="272"/>
        <end position="294"/>
    </location>
</feature>
<feature type="domain" description="Trypanosome variant surface glycoprotein A-type N-terminal" evidence="8">
    <location>
        <begin position="252"/>
        <end position="415"/>
    </location>
</feature>
<feature type="region of interest" description="Disordered" evidence="7">
    <location>
        <begin position="231"/>
        <end position="256"/>
    </location>
</feature>
<dbReference type="VEuPathDB" id="TriTrypDB:Tb427_000330500"/>
<feature type="region of interest" description="Disordered" evidence="7">
    <location>
        <begin position="425"/>
        <end position="469"/>
    </location>
</feature>
<feature type="non-terminal residue" evidence="9">
    <location>
        <position position="1"/>
    </location>
</feature>
<keyword evidence="5" id="KW-0325">Glycoprotein</keyword>
<proteinExistence type="predicted"/>
<dbReference type="GO" id="GO:0005886">
    <property type="term" value="C:plasma membrane"/>
    <property type="evidence" value="ECO:0007669"/>
    <property type="project" value="UniProtKB-SubCell"/>
</dbReference>
<evidence type="ECO:0000256" key="6">
    <source>
        <dbReference type="ARBA" id="ARBA00023288"/>
    </source>
</evidence>
<sequence length="469" mass="49933">MAYLQTPAKCVEGAKFLHIHTLKASNLQGVFCALAIATSVSLPGCALHPQLPEVSTACGAAENLTKLSGNSLDQLQRLITASNTATIKAQQIRVAGYSSGGTSRTAAEILATHATQAAHTALAQAQQNFIAIKEGAVAAATMAGTQQAIADLENSEVKTVNLVEKANAIGGTAYLKIPPKLAPNRNGVCMADESTPQLLKGQPAQKQPNTNAVTLIRLKANKPGSSIGSHLTICGSSDNTGSPPSPTECDDNQDTNIGIVGGKFFTKETTTHSRNIQQDSSEYTSTPQTDTVPSDKTIKQQLAKIKALEVAAKQITTITSTEGLKAIAIGQEMKNKLARVLREDNPSYTHPETRRKVDDFIEEAFGADGSEVENTLTKDMADLKPPKAATDSNTERSLQDVIDPSELAAATTYYTVTCYITEQDQKKKNQANPSCPTKTEKAEEPKKTADECKKHTTAEDCKKETGCDF</sequence>
<feature type="compositionally biased region" description="Polar residues" evidence="7">
    <location>
        <begin position="231"/>
        <end position="242"/>
    </location>
</feature>
<accession>M4SRW8</accession>
<protein>
    <submittedName>
        <fullName evidence="9">Variant surface glycoprotein 3029</fullName>
    </submittedName>
</protein>
<name>M4SRW8_9TRYP</name>
<organism evidence="9">
    <name type="scientific">Trypanosoma brucei</name>
    <dbReference type="NCBI Taxonomy" id="5691"/>
    <lineage>
        <taxon>Eukaryota</taxon>
        <taxon>Discoba</taxon>
        <taxon>Euglenozoa</taxon>
        <taxon>Kinetoplastea</taxon>
        <taxon>Metakinetoplastina</taxon>
        <taxon>Trypanosomatida</taxon>
        <taxon>Trypanosomatidae</taxon>
        <taxon>Trypanosoma</taxon>
    </lineage>
</organism>
<dbReference type="GO" id="GO:0042783">
    <property type="term" value="P:symbiont-mediated evasion of host immune response"/>
    <property type="evidence" value="ECO:0007669"/>
    <property type="project" value="InterPro"/>
</dbReference>
<evidence type="ECO:0000259" key="8">
    <source>
        <dbReference type="Pfam" id="PF00913"/>
    </source>
</evidence>
<evidence type="ECO:0000313" key="9">
    <source>
        <dbReference type="EMBL" id="AGH59078.1"/>
    </source>
</evidence>
<comment type="subcellular location">
    <subcellularLocation>
        <location evidence="1">Cell membrane</location>
        <topology evidence="1">Lipid-anchor</topology>
        <topology evidence="1">GPI-anchor</topology>
    </subcellularLocation>
</comment>
<keyword evidence="4" id="KW-0472">Membrane</keyword>
<evidence type="ECO:0000256" key="1">
    <source>
        <dbReference type="ARBA" id="ARBA00004609"/>
    </source>
</evidence>
<feature type="region of interest" description="Disordered" evidence="7">
    <location>
        <begin position="270"/>
        <end position="294"/>
    </location>
</feature>
<keyword evidence="3" id="KW-0336">GPI-anchor</keyword>
<dbReference type="VEuPathDB" id="TriTrypDB:Tb11.v5.1019"/>
<dbReference type="Gene3D" id="1.10.470.10">
    <property type="entry name" value="Variant Surface Glycoprotein, subunit A, domain 2"/>
    <property type="match status" value="1"/>
</dbReference>
<evidence type="ECO:0000256" key="7">
    <source>
        <dbReference type="SAM" id="MobiDB-lite"/>
    </source>
</evidence>
<evidence type="ECO:0000256" key="5">
    <source>
        <dbReference type="ARBA" id="ARBA00023180"/>
    </source>
</evidence>
<reference evidence="9" key="2">
    <citation type="journal article" date="2014" name="Mol. Biochem. Parasitol.">
        <title>Capturing the variant surface glycoprotein repertoire (the VSGnome) of Trypanosoma brucei Lister 427.</title>
        <authorList>
            <person name="Cross G.A."/>
            <person name="Kim H.S."/>
            <person name="Wickstead B."/>
        </authorList>
    </citation>
    <scope>NUCLEOTIDE SEQUENCE</scope>
    <source>
        <strain evidence="9">Lister 427</strain>
    </source>
</reference>
<dbReference type="AlphaFoldDB" id="M4SRW8"/>
<dbReference type="EMBL" id="KC611647">
    <property type="protein sequence ID" value="AGH59078.1"/>
    <property type="molecule type" value="Genomic_DNA"/>
</dbReference>
<feature type="compositionally biased region" description="Basic and acidic residues" evidence="7">
    <location>
        <begin position="438"/>
        <end position="469"/>
    </location>
</feature>
<evidence type="ECO:0000256" key="2">
    <source>
        <dbReference type="ARBA" id="ARBA00022475"/>
    </source>
</evidence>
<dbReference type="SUPFAM" id="SSF58087">
    <property type="entry name" value="Variant surface glycoprotein (N-terminal domain)"/>
    <property type="match status" value="1"/>
</dbReference>
<dbReference type="InterPro" id="IPR001812">
    <property type="entry name" value="Trypano_VSG_A_N_dom"/>
</dbReference>
<dbReference type="Pfam" id="PF00913">
    <property type="entry name" value="Trypan_glycop"/>
    <property type="match status" value="1"/>
</dbReference>
<evidence type="ECO:0000256" key="3">
    <source>
        <dbReference type="ARBA" id="ARBA00022622"/>
    </source>
</evidence>
<keyword evidence="6" id="KW-0449">Lipoprotein</keyword>
<dbReference type="Gene3D" id="3.90.150.10">
    <property type="entry name" value="Variant Surface Glycoprotein, subunit A domain 1"/>
    <property type="match status" value="1"/>
</dbReference>